<keyword evidence="2" id="KW-1185">Reference proteome</keyword>
<protein>
    <recommendedName>
        <fullName evidence="3">Phosphodiester glycosidase domain-containing protein</fullName>
    </recommendedName>
</protein>
<accession>A0ABS8PTQ1</accession>
<dbReference type="Proteomes" id="UP001199816">
    <property type="component" value="Unassembled WGS sequence"/>
</dbReference>
<proteinExistence type="predicted"/>
<evidence type="ECO:0000313" key="2">
    <source>
        <dbReference type="Proteomes" id="UP001199816"/>
    </source>
</evidence>
<organism evidence="1 2">
    <name type="scientific">Niabella pedocola</name>
    <dbReference type="NCBI Taxonomy" id="1752077"/>
    <lineage>
        <taxon>Bacteria</taxon>
        <taxon>Pseudomonadati</taxon>
        <taxon>Bacteroidota</taxon>
        <taxon>Chitinophagia</taxon>
        <taxon>Chitinophagales</taxon>
        <taxon>Chitinophagaceae</taxon>
        <taxon>Niabella</taxon>
    </lineage>
</organism>
<evidence type="ECO:0000313" key="1">
    <source>
        <dbReference type="EMBL" id="MCD2424455.1"/>
    </source>
</evidence>
<comment type="caution">
    <text evidence="1">The sequence shown here is derived from an EMBL/GenBank/DDBJ whole genome shotgun (WGS) entry which is preliminary data.</text>
</comment>
<name>A0ABS8PTQ1_9BACT</name>
<gene>
    <name evidence="1" type="ORF">LQ567_16870</name>
</gene>
<evidence type="ECO:0008006" key="3">
    <source>
        <dbReference type="Google" id="ProtNLM"/>
    </source>
</evidence>
<dbReference type="EMBL" id="JAJNEC010000005">
    <property type="protein sequence ID" value="MCD2424455.1"/>
    <property type="molecule type" value="Genomic_DNA"/>
</dbReference>
<sequence length="279" mass="32294">MKIRYLFFSLLTILPFQKSKAQAVVEQLKRFYKKADVNCYLAKIEKNVNDYFVLENKNWGRDKNGIPPDKVDLHDNKIVYYRYGNGGKLSHKDEYKVVPMLTVQFVDTESLKEKEDIYKHITIDSSIIFTLACVDDKMKTMAFANFYGGTFGYLDLEQGFNRKGSLNIPNLKQVINNINKHNPELILYSQALATHSNGVTGTSDSNGFMFIKNGKIYVFRVNERDVYELNDFINKFFTLNRIRDLNEASVPLIYQKGELTRRTGNTPEMEKLSCPEVSR</sequence>
<reference evidence="1 2" key="1">
    <citation type="submission" date="2021-11" db="EMBL/GenBank/DDBJ databases">
        <title>Genomic of Niabella pedocola.</title>
        <authorList>
            <person name="Wu T."/>
        </authorList>
    </citation>
    <scope>NUCLEOTIDE SEQUENCE [LARGE SCALE GENOMIC DNA]</scope>
    <source>
        <strain evidence="1 2">JCM 31011</strain>
    </source>
</reference>
<dbReference type="RefSeq" id="WP_231006371.1">
    <property type="nucleotide sequence ID" value="NZ_JAJNEC010000005.1"/>
</dbReference>